<keyword evidence="2" id="KW-1185">Reference proteome</keyword>
<dbReference type="Proteomes" id="UP000609849">
    <property type="component" value="Unassembled WGS sequence"/>
</dbReference>
<evidence type="ECO:0000313" key="1">
    <source>
        <dbReference type="EMBL" id="MBC5996830.1"/>
    </source>
</evidence>
<evidence type="ECO:0008006" key="3">
    <source>
        <dbReference type="Google" id="ProtNLM"/>
    </source>
</evidence>
<proteinExistence type="predicted"/>
<reference evidence="1 2" key="1">
    <citation type="submission" date="2020-08" db="EMBL/GenBank/DDBJ databases">
        <authorList>
            <person name="Liu C."/>
            <person name="Sun Q."/>
        </authorList>
    </citation>
    <scope>NUCLEOTIDE SEQUENCE [LARGE SCALE GENOMIC DNA]</scope>
    <source>
        <strain evidence="1 2">NSJ-18</strain>
    </source>
</reference>
<dbReference type="RefSeq" id="WP_153971702.1">
    <property type="nucleotide sequence ID" value="NZ_JACRWE010000003.1"/>
</dbReference>
<accession>A0ABR7JPQ1</accession>
<protein>
    <recommendedName>
        <fullName evidence="3">IstB-like ATP-binding protein domain-containing protein</fullName>
    </recommendedName>
</protein>
<name>A0ABR7JPQ1_9FIRM</name>
<sequence>MDNNYSLFNTNNRLGRFLDEYQTNIIISSNASEERFKDGVDYYYSLNDYLNDDKEEKTNYMN</sequence>
<evidence type="ECO:0000313" key="2">
    <source>
        <dbReference type="Proteomes" id="UP000609849"/>
    </source>
</evidence>
<dbReference type="EMBL" id="JACRWE010000003">
    <property type="protein sequence ID" value="MBC5996830.1"/>
    <property type="molecule type" value="Genomic_DNA"/>
</dbReference>
<organism evidence="1 2">
    <name type="scientific">Romboutsia faecis</name>
    <dbReference type="NCBI Taxonomy" id="2764597"/>
    <lineage>
        <taxon>Bacteria</taxon>
        <taxon>Bacillati</taxon>
        <taxon>Bacillota</taxon>
        <taxon>Clostridia</taxon>
        <taxon>Peptostreptococcales</taxon>
        <taxon>Peptostreptococcaceae</taxon>
        <taxon>Romboutsia</taxon>
    </lineage>
</organism>
<comment type="caution">
    <text evidence="1">The sequence shown here is derived from an EMBL/GenBank/DDBJ whole genome shotgun (WGS) entry which is preliminary data.</text>
</comment>
<gene>
    <name evidence="1" type="ORF">H8923_08665</name>
</gene>